<dbReference type="AlphaFoldDB" id="A0A673Z8Z2"/>
<dbReference type="GO" id="GO:0003723">
    <property type="term" value="F:RNA binding"/>
    <property type="evidence" value="ECO:0007669"/>
    <property type="project" value="UniProtKB-KW"/>
</dbReference>
<name>A0A673Z8Z2_SALTR</name>
<dbReference type="InterPro" id="IPR025715">
    <property type="entry name" value="FoP_C"/>
</dbReference>
<evidence type="ECO:0000256" key="2">
    <source>
        <dbReference type="SAM" id="MobiDB-lite"/>
    </source>
</evidence>
<dbReference type="InterPro" id="IPR052656">
    <property type="entry name" value="CTOP_PRMT1"/>
</dbReference>
<reference evidence="4" key="1">
    <citation type="submission" date="2025-08" db="UniProtKB">
        <authorList>
            <consortium name="Ensembl"/>
        </authorList>
    </citation>
    <scope>IDENTIFICATION</scope>
</reference>
<protein>
    <submittedName>
        <fullName evidence="4">Chromatin target of PRMT1</fullName>
    </submittedName>
</protein>
<keyword evidence="5" id="KW-1185">Reference proteome</keyword>
<evidence type="ECO:0000313" key="4">
    <source>
        <dbReference type="Ensembl" id="ENSSTUP00000042661.1"/>
    </source>
</evidence>
<reference evidence="4" key="2">
    <citation type="submission" date="2025-09" db="UniProtKB">
        <authorList>
            <consortium name="Ensembl"/>
        </authorList>
    </citation>
    <scope>IDENTIFICATION</scope>
</reference>
<feature type="domain" description="Chromatin target of PRMT1 protein C-terminal" evidence="3">
    <location>
        <begin position="189"/>
        <end position="276"/>
    </location>
</feature>
<dbReference type="PANTHER" id="PTHR48426">
    <property type="entry name" value="CHROMATIN TARGET OF PRMT1 PROTEIN"/>
    <property type="match status" value="1"/>
</dbReference>
<dbReference type="GeneTree" id="ENSGT00390000002869"/>
<dbReference type="OMA" id="KRMYQQT"/>
<feature type="compositionally biased region" description="Basic residues" evidence="2">
    <location>
        <begin position="228"/>
        <end position="241"/>
    </location>
</feature>
<dbReference type="Proteomes" id="UP000472277">
    <property type="component" value="Chromosome 37"/>
</dbReference>
<evidence type="ECO:0000313" key="5">
    <source>
        <dbReference type="Proteomes" id="UP000472277"/>
    </source>
</evidence>
<organism evidence="4 5">
    <name type="scientific">Salmo trutta</name>
    <name type="common">Brown trout</name>
    <dbReference type="NCBI Taxonomy" id="8032"/>
    <lineage>
        <taxon>Eukaryota</taxon>
        <taxon>Metazoa</taxon>
        <taxon>Chordata</taxon>
        <taxon>Craniata</taxon>
        <taxon>Vertebrata</taxon>
        <taxon>Euteleostomi</taxon>
        <taxon>Actinopterygii</taxon>
        <taxon>Neopterygii</taxon>
        <taxon>Teleostei</taxon>
        <taxon>Protacanthopterygii</taxon>
        <taxon>Salmoniformes</taxon>
        <taxon>Salmonidae</taxon>
        <taxon>Salmoninae</taxon>
        <taxon>Salmo</taxon>
    </lineage>
</organism>
<dbReference type="PANTHER" id="PTHR48426:SF1">
    <property type="entry name" value="CHROMATIN TARGET OF PRMT1 PROTEIN"/>
    <property type="match status" value="1"/>
</dbReference>
<sequence length="279" mass="30681">MYQQTDAMTSPTEKIVLKSTSTVSLNDRFTTLLNNKQLEPVAVRVNMQQQQVASVRNRRLALQMENRTSVQAALQPKSLKQRLGKDDVLARLGRPMGTLMRGDTRSQGFAVRELRGMNRGGFRVCGNRRGFFRGGNAFRGVNQMRARGGVTKLRFRQGLRLQGGQLNNAGVLVSCGARNGLGLRGRGERTLLYSRNCAYSALPSPTALAHILSSLPGRGAGPGLRGRGGFRGRGMGKPKKIPTKEELDNQLDNYMSMTKSHLDAELDSYMAMAGSDYME</sequence>
<dbReference type="SMART" id="SM01218">
    <property type="entry name" value="FoP_duplication"/>
    <property type="match status" value="1"/>
</dbReference>
<evidence type="ECO:0000259" key="3">
    <source>
        <dbReference type="SMART" id="SM01218"/>
    </source>
</evidence>
<dbReference type="InParanoid" id="A0A673Z8Z2"/>
<proteinExistence type="predicted"/>
<evidence type="ECO:0000256" key="1">
    <source>
        <dbReference type="ARBA" id="ARBA00022884"/>
    </source>
</evidence>
<gene>
    <name evidence="4" type="primary">CHTOP</name>
</gene>
<feature type="region of interest" description="Disordered" evidence="2">
    <location>
        <begin position="222"/>
        <end position="242"/>
    </location>
</feature>
<keyword evidence="1" id="KW-0694">RNA-binding</keyword>
<dbReference type="Ensembl" id="ENSSTUT00000044554.1">
    <property type="protein sequence ID" value="ENSSTUP00000042661.1"/>
    <property type="gene ID" value="ENSSTUG00000018054.1"/>
</dbReference>
<accession>A0A673Z8Z2</accession>
<dbReference type="Pfam" id="PF13865">
    <property type="entry name" value="FoP_duplication"/>
    <property type="match status" value="1"/>
</dbReference>